<dbReference type="Proteomes" id="UP000321408">
    <property type="component" value="Chromosome"/>
</dbReference>
<feature type="transmembrane region" description="Helical" evidence="1">
    <location>
        <begin position="24"/>
        <end position="49"/>
    </location>
</feature>
<keyword evidence="1" id="KW-0472">Membrane</keyword>
<dbReference type="InterPro" id="IPR046157">
    <property type="entry name" value="DUF6159"/>
</dbReference>
<feature type="transmembrane region" description="Helical" evidence="1">
    <location>
        <begin position="207"/>
        <end position="227"/>
    </location>
</feature>
<keyword evidence="1" id="KW-1133">Transmembrane helix</keyword>
<reference evidence="2 3" key="1">
    <citation type="journal article" date="2020" name="Nature">
        <title>Isolation of an archaeon at the prokaryote-eukaryote interface.</title>
        <authorList>
            <person name="Imachi H."/>
            <person name="Nobu M.K."/>
            <person name="Nakahara N."/>
            <person name="Morono Y."/>
            <person name="Ogawara M."/>
            <person name="Takaki Y."/>
            <person name="Takano Y."/>
            <person name="Uematsu K."/>
            <person name="Ikuta T."/>
            <person name="Ito M."/>
            <person name="Matsui Y."/>
            <person name="Miyazaki M."/>
            <person name="Murata K."/>
            <person name="Saito Y."/>
            <person name="Sakai S."/>
            <person name="Song C."/>
            <person name="Tasumi E."/>
            <person name="Yamanaka Y."/>
            <person name="Yamaguchi T."/>
            <person name="Kamagata Y."/>
            <person name="Tamaki H."/>
            <person name="Takai K."/>
        </authorList>
    </citation>
    <scope>NUCLEOTIDE SEQUENCE [LARGE SCALE GENOMIC DNA]</scope>
    <source>
        <strain evidence="2 3">MK-D1</strain>
    </source>
</reference>
<dbReference type="AlphaFoldDB" id="A0A5B9DD72"/>
<accession>A0A5B9DD72</accession>
<protein>
    <submittedName>
        <fullName evidence="2">DUF6159 family protein</fullName>
    </submittedName>
</protein>
<dbReference type="EMBL" id="CP042905">
    <property type="protein sequence ID" value="QEE16720.1"/>
    <property type="molecule type" value="Genomic_DNA"/>
</dbReference>
<keyword evidence="3" id="KW-1185">Reference proteome</keyword>
<sequence length="295" mass="32912">MGVFSRSWEITKISFRVISKDKELLIYPFLAAIFSMLFSFAILFPTIFFSWIETGIPDDMTTAFGLIEYLIVFVTYLGLALIATFFNVCVVYTVKTRFEGGNATLGSSLAFAFKKFHLIFAWSLLSATVGLLLYVLEQFAQNLGNVGEVLVRFLRGIIGMVWNIVTIFVVPGMVYYGLGPKAAIKKSINTLSKTWGESIVRHYGMGLIQFLLLIPGAAIATALGFLLYPTMDFWSIVLAVGVFIVYLIVLSLIFNVANSVYNTALFVYADTGKIPTGYNQNLMSNAFKEKKVRTR</sequence>
<dbReference type="RefSeq" id="WP_147663653.1">
    <property type="nucleotide sequence ID" value="NZ_CP042905.2"/>
</dbReference>
<dbReference type="GeneID" id="41330534"/>
<dbReference type="OrthoDB" id="163788at2157"/>
<dbReference type="Pfam" id="PF19656">
    <property type="entry name" value="DUF6159"/>
    <property type="match status" value="1"/>
</dbReference>
<feature type="transmembrane region" description="Helical" evidence="1">
    <location>
        <begin position="233"/>
        <end position="254"/>
    </location>
</feature>
<organism evidence="2 3">
    <name type="scientific">Promethearchaeum syntrophicum</name>
    <dbReference type="NCBI Taxonomy" id="2594042"/>
    <lineage>
        <taxon>Archaea</taxon>
        <taxon>Promethearchaeati</taxon>
        <taxon>Promethearchaeota</taxon>
        <taxon>Promethearchaeia</taxon>
        <taxon>Promethearchaeales</taxon>
        <taxon>Promethearchaeaceae</taxon>
        <taxon>Promethearchaeum</taxon>
    </lineage>
</organism>
<feature type="transmembrane region" description="Helical" evidence="1">
    <location>
        <begin position="115"/>
        <end position="136"/>
    </location>
</feature>
<evidence type="ECO:0000313" key="3">
    <source>
        <dbReference type="Proteomes" id="UP000321408"/>
    </source>
</evidence>
<feature type="transmembrane region" description="Helical" evidence="1">
    <location>
        <begin position="69"/>
        <end position="94"/>
    </location>
</feature>
<reference evidence="2 3" key="2">
    <citation type="journal article" date="2024" name="Int. J. Syst. Evol. Microbiol.">
        <title>Promethearchaeum syntrophicum gen. nov., sp. nov., an anaerobic, obligately syntrophic archaeon, the first isolate of the lineage 'Asgard' archaea, and proposal of the new archaeal phylum Promethearchaeota phyl. nov. and kingdom Promethearchaeati regn. nov.</title>
        <authorList>
            <person name="Imachi H."/>
            <person name="Nobu M.K."/>
            <person name="Kato S."/>
            <person name="Takaki Y."/>
            <person name="Miyazaki M."/>
            <person name="Miyata M."/>
            <person name="Ogawara M."/>
            <person name="Saito Y."/>
            <person name="Sakai S."/>
            <person name="Tahara Y.O."/>
            <person name="Takano Y."/>
            <person name="Tasumi E."/>
            <person name="Uematsu K."/>
            <person name="Yoshimura T."/>
            <person name="Itoh T."/>
            <person name="Ohkuma M."/>
            <person name="Takai K."/>
        </authorList>
    </citation>
    <scope>NUCLEOTIDE SEQUENCE [LARGE SCALE GENOMIC DNA]</scope>
    <source>
        <strain evidence="2 3">MK-D1</strain>
    </source>
</reference>
<feature type="transmembrane region" description="Helical" evidence="1">
    <location>
        <begin position="156"/>
        <end position="178"/>
    </location>
</feature>
<dbReference type="KEGG" id="psyt:DSAG12_02550"/>
<proteinExistence type="predicted"/>
<evidence type="ECO:0000256" key="1">
    <source>
        <dbReference type="SAM" id="Phobius"/>
    </source>
</evidence>
<keyword evidence="1" id="KW-0812">Transmembrane</keyword>
<evidence type="ECO:0000313" key="2">
    <source>
        <dbReference type="EMBL" id="QEE16720.1"/>
    </source>
</evidence>
<name>A0A5B9DD72_9ARCH</name>
<gene>
    <name evidence="2" type="ORF">DSAG12_02550</name>
</gene>